<protein>
    <submittedName>
        <fullName evidence="1">Uncharacterized protein</fullName>
    </submittedName>
</protein>
<reference evidence="1 2" key="1">
    <citation type="submission" date="2019-04" db="EMBL/GenBank/DDBJ databases">
        <title>The sequence and de novo assembly of Takifugu bimaculatus genome using PacBio and Hi-C technologies.</title>
        <authorList>
            <person name="Xu P."/>
            <person name="Liu B."/>
            <person name="Zhou Z."/>
        </authorList>
    </citation>
    <scope>NUCLEOTIDE SEQUENCE [LARGE SCALE GENOMIC DNA]</scope>
    <source>
        <strain evidence="1">TB-2018</strain>
        <tissue evidence="1">Muscle</tissue>
    </source>
</reference>
<keyword evidence="2" id="KW-1185">Reference proteome</keyword>
<dbReference type="EMBL" id="SWLE01000012">
    <property type="protein sequence ID" value="TNM93395.1"/>
    <property type="molecule type" value="Genomic_DNA"/>
</dbReference>
<comment type="caution">
    <text evidence="1">The sequence shown here is derived from an EMBL/GenBank/DDBJ whole genome shotgun (WGS) entry which is preliminary data.</text>
</comment>
<sequence>MRSEPVLFTSNRAMEELLCELRLFLDLLDREYLSAGVRERKLHLSNILHRVLSEREPSFKPETPSGLPAPPQMPLPEIPQPWLLVVKVHSIAPTVRDDASAIAITRCFLLIIQMIPPVLWDLLQEC</sequence>
<proteinExistence type="predicted"/>
<evidence type="ECO:0000313" key="1">
    <source>
        <dbReference type="EMBL" id="TNM93395.1"/>
    </source>
</evidence>
<dbReference type="Proteomes" id="UP000516260">
    <property type="component" value="Chromosome 2"/>
</dbReference>
<organism evidence="1 2">
    <name type="scientific">Takifugu bimaculatus</name>
    <dbReference type="NCBI Taxonomy" id="433685"/>
    <lineage>
        <taxon>Eukaryota</taxon>
        <taxon>Metazoa</taxon>
        <taxon>Chordata</taxon>
        <taxon>Craniata</taxon>
        <taxon>Vertebrata</taxon>
        <taxon>Euteleostomi</taxon>
        <taxon>Actinopterygii</taxon>
        <taxon>Neopterygii</taxon>
        <taxon>Teleostei</taxon>
        <taxon>Neoteleostei</taxon>
        <taxon>Acanthomorphata</taxon>
        <taxon>Eupercaria</taxon>
        <taxon>Tetraodontiformes</taxon>
        <taxon>Tetradontoidea</taxon>
        <taxon>Tetraodontidae</taxon>
        <taxon>Takifugu</taxon>
    </lineage>
</organism>
<gene>
    <name evidence="1" type="ORF">fugu_001571</name>
</gene>
<evidence type="ECO:0000313" key="2">
    <source>
        <dbReference type="Proteomes" id="UP000516260"/>
    </source>
</evidence>
<name>A0A4Z2BM78_9TELE</name>
<accession>A0A4Z2BM78</accession>
<dbReference type="AlphaFoldDB" id="A0A4Z2BM78"/>